<dbReference type="Pfam" id="PF02458">
    <property type="entry name" value="Transferase"/>
    <property type="match status" value="2"/>
</dbReference>
<evidence type="ECO:0000256" key="4">
    <source>
        <dbReference type="ARBA" id="ARBA00023315"/>
    </source>
</evidence>
<dbReference type="PANTHER" id="PTHR31623">
    <property type="entry name" value="F21J9.9"/>
    <property type="match status" value="1"/>
</dbReference>
<dbReference type="EMBL" id="MK922466">
    <property type="protein sequence ID" value="QDP16941.1"/>
    <property type="molecule type" value="Genomic_DNA"/>
</dbReference>
<evidence type="ECO:0000313" key="5">
    <source>
        <dbReference type="EMBL" id="QDP16941.1"/>
    </source>
</evidence>
<evidence type="ECO:0000256" key="1">
    <source>
        <dbReference type="ARBA" id="ARBA00004913"/>
    </source>
</evidence>
<dbReference type="InterPro" id="IPR023213">
    <property type="entry name" value="CAT-like_dom_sf"/>
</dbReference>
<accession>A0A516IJI8</accession>
<comment type="pathway">
    <text evidence="1">Alkaloid biosynthesis.</text>
</comment>
<dbReference type="AlphaFoldDB" id="A0A516IJI8"/>
<evidence type="ECO:0008006" key="6">
    <source>
        <dbReference type="Google" id="ProtNLM"/>
    </source>
</evidence>
<protein>
    <recommendedName>
        <fullName evidence="6">BAHD acyltransferase</fullName>
    </recommendedName>
</protein>
<dbReference type="Gene3D" id="3.30.559.10">
    <property type="entry name" value="Chloramphenicol acetyltransferase-like domain"/>
    <property type="match status" value="2"/>
</dbReference>
<reference evidence="5" key="1">
    <citation type="journal article" date="2019" name="New Phytol.">
        <title>The long and short of the S-locus in Turnera (Passifloraceae).</title>
        <authorList>
            <person name="Shore J.S."/>
            <person name="Hamam H.J."/>
            <person name="Chafe P.D.J."/>
            <person name="Labonne J.D.J."/>
            <person name="Henning P.M."/>
            <person name="McCubbin A.G."/>
        </authorList>
    </citation>
    <scope>NUCLEOTIDE SEQUENCE</scope>
</reference>
<organism evidence="5">
    <name type="scientific">Turnera subulata</name>
    <dbReference type="NCBI Taxonomy" id="218843"/>
    <lineage>
        <taxon>Eukaryota</taxon>
        <taxon>Viridiplantae</taxon>
        <taxon>Streptophyta</taxon>
        <taxon>Embryophyta</taxon>
        <taxon>Tracheophyta</taxon>
        <taxon>Spermatophyta</taxon>
        <taxon>Magnoliopsida</taxon>
        <taxon>eudicotyledons</taxon>
        <taxon>Gunneridae</taxon>
        <taxon>Pentapetalae</taxon>
        <taxon>rosids</taxon>
        <taxon>fabids</taxon>
        <taxon>Malpighiales</taxon>
        <taxon>Passifloraceae</taxon>
        <taxon>Turnera</taxon>
    </lineage>
</organism>
<keyword evidence="3" id="KW-0808">Transferase</keyword>
<keyword evidence="4" id="KW-0012">Acyltransferase</keyword>
<evidence type="ECO:0000256" key="2">
    <source>
        <dbReference type="ARBA" id="ARBA00009861"/>
    </source>
</evidence>
<evidence type="ECO:0000256" key="3">
    <source>
        <dbReference type="ARBA" id="ARBA00022679"/>
    </source>
</evidence>
<sequence length="394" mass="43458">MEIEITLKETIKPSSPTPPDKRILKLSLSDQFTPVTYTSLVFFYPAASGDQDDHHYVTVAERTQQLKKSLSEALTHFYPLAGRLKDNVSIECEDQGAEYIEARIKCLLSDFLVKPDAVLLKNLLPAAIESTEAATGSQLLVQANMGGTALKSKDVVIPAFMGDCIFPQMDLSFLKPTSLELIQRECVMKSEKVPEPTRVEAVSALIWKCAISASRSSLGLERKSLWSLSVNMRKRLTPQLPENSAGNCVGSILSRVEEDADGVELGDLVGLIRKGNQEFGENYAKKIQGEGAQLVMIGFAREFGEMAMSNDIDFYLCTSWCRFELYEAADFGWGKPTWLSFASTAIKNAVVLIDTKDGAGIEAWLTLSKEDMALFESNQELLEFAAVNPRVSLS</sequence>
<dbReference type="GO" id="GO:0016746">
    <property type="term" value="F:acyltransferase activity"/>
    <property type="evidence" value="ECO:0007669"/>
    <property type="project" value="UniProtKB-KW"/>
</dbReference>
<comment type="similarity">
    <text evidence="2">Belongs to the plant acyltransferase family.</text>
</comment>
<proteinExistence type="inferred from homology"/>
<name>A0A516IJI8_9ROSI</name>
<dbReference type="PANTHER" id="PTHR31623:SF88">
    <property type="entry name" value="ACYLSUGAR ACYLTRANSFERASE 3-LIKE"/>
    <property type="match status" value="1"/>
</dbReference>